<accession>A0A151U765</accession>
<evidence type="ECO:0000313" key="2">
    <source>
        <dbReference type="Proteomes" id="UP000075243"/>
    </source>
</evidence>
<dbReference type="Gramene" id="C.cajan_07552.t">
    <property type="protein sequence ID" value="C.cajan_07552.t"/>
    <property type="gene ID" value="C.cajan_07552"/>
</dbReference>
<evidence type="ECO:0000313" key="1">
    <source>
        <dbReference type="EMBL" id="KYP75061.1"/>
    </source>
</evidence>
<name>A0A151U765_CAJCA</name>
<proteinExistence type="predicted"/>
<keyword evidence="2" id="KW-1185">Reference proteome</keyword>
<protein>
    <submittedName>
        <fullName evidence="1">Uncharacterized protein</fullName>
    </submittedName>
</protein>
<dbReference type="AlphaFoldDB" id="A0A151U765"/>
<gene>
    <name evidence="1" type="ORF">KK1_007757</name>
</gene>
<reference evidence="1 2" key="1">
    <citation type="journal article" date="2012" name="Nat. Biotechnol.">
        <title>Draft genome sequence of pigeonpea (Cajanus cajan), an orphan legume crop of resource-poor farmers.</title>
        <authorList>
            <person name="Varshney R.K."/>
            <person name="Chen W."/>
            <person name="Li Y."/>
            <person name="Bharti A.K."/>
            <person name="Saxena R.K."/>
            <person name="Schlueter J.A."/>
            <person name="Donoghue M.T."/>
            <person name="Azam S."/>
            <person name="Fan G."/>
            <person name="Whaley A.M."/>
            <person name="Farmer A.D."/>
            <person name="Sheridan J."/>
            <person name="Iwata A."/>
            <person name="Tuteja R."/>
            <person name="Penmetsa R.V."/>
            <person name="Wu W."/>
            <person name="Upadhyaya H.D."/>
            <person name="Yang S.P."/>
            <person name="Shah T."/>
            <person name="Saxena K.B."/>
            <person name="Michael T."/>
            <person name="McCombie W.R."/>
            <person name="Yang B."/>
            <person name="Zhang G."/>
            <person name="Yang H."/>
            <person name="Wang J."/>
            <person name="Spillane C."/>
            <person name="Cook D.R."/>
            <person name="May G.D."/>
            <person name="Xu X."/>
            <person name="Jackson S.A."/>
        </authorList>
    </citation>
    <scope>NUCLEOTIDE SEQUENCE [LARGE SCALE GENOMIC DNA]</scope>
    <source>
        <strain evidence="2">cv. Asha</strain>
    </source>
</reference>
<organism evidence="1 2">
    <name type="scientific">Cajanus cajan</name>
    <name type="common">Pigeon pea</name>
    <name type="synonym">Cajanus indicus</name>
    <dbReference type="NCBI Taxonomy" id="3821"/>
    <lineage>
        <taxon>Eukaryota</taxon>
        <taxon>Viridiplantae</taxon>
        <taxon>Streptophyta</taxon>
        <taxon>Embryophyta</taxon>
        <taxon>Tracheophyta</taxon>
        <taxon>Spermatophyta</taxon>
        <taxon>Magnoliopsida</taxon>
        <taxon>eudicotyledons</taxon>
        <taxon>Gunneridae</taxon>
        <taxon>Pentapetalae</taxon>
        <taxon>rosids</taxon>
        <taxon>fabids</taxon>
        <taxon>Fabales</taxon>
        <taxon>Fabaceae</taxon>
        <taxon>Papilionoideae</taxon>
        <taxon>50 kb inversion clade</taxon>
        <taxon>NPAAA clade</taxon>
        <taxon>indigoferoid/millettioid clade</taxon>
        <taxon>Phaseoleae</taxon>
        <taxon>Cajanus</taxon>
    </lineage>
</organism>
<dbReference type="EMBL" id="CM003604">
    <property type="protein sequence ID" value="KYP75061.1"/>
    <property type="molecule type" value="Genomic_DNA"/>
</dbReference>
<sequence length="65" mass="7409">MGGPWPLLVPLPRPKTTFAVNKLSLISWKSKKQAKVARSFAEGECRSLECLTNELHWINNYCVHL</sequence>
<dbReference type="Proteomes" id="UP000075243">
    <property type="component" value="Chromosome 2"/>
</dbReference>